<name>A0ABX6QSY4_9HYPH</name>
<evidence type="ECO:0000259" key="3">
    <source>
        <dbReference type="SMART" id="SM00062"/>
    </source>
</evidence>
<keyword evidence="2" id="KW-0732">Signal</keyword>
<evidence type="ECO:0000256" key="2">
    <source>
        <dbReference type="ARBA" id="ARBA00022729"/>
    </source>
</evidence>
<evidence type="ECO:0000256" key="1">
    <source>
        <dbReference type="ARBA" id="ARBA00004418"/>
    </source>
</evidence>
<organism evidence="4 5">
    <name type="scientific">Peteryoungia desertarenae</name>
    <dbReference type="NCBI Taxonomy" id="1813451"/>
    <lineage>
        <taxon>Bacteria</taxon>
        <taxon>Pseudomonadati</taxon>
        <taxon>Pseudomonadota</taxon>
        <taxon>Alphaproteobacteria</taxon>
        <taxon>Hyphomicrobiales</taxon>
        <taxon>Rhizobiaceae</taxon>
        <taxon>Peteryoungia</taxon>
    </lineage>
</organism>
<proteinExistence type="predicted"/>
<feature type="domain" description="Solute-binding protein family 3/N-terminal" evidence="3">
    <location>
        <begin position="41"/>
        <end position="271"/>
    </location>
</feature>
<comment type="subcellular location">
    <subcellularLocation>
        <location evidence="1">Periplasm</location>
    </subcellularLocation>
</comment>
<protein>
    <submittedName>
        <fullName evidence="4">Transporter substrate-binding domain-containing protein</fullName>
    </submittedName>
</protein>
<accession>A0ABX6QSY4</accession>
<sequence length="273" mass="29814">MAAGIVAALACAAAAQTFEEMPVLFDARERLVRPDVSGLLRLRFLTTTDFPPFNFIDQTGRLSGFHVDLARALCAELVVEMKCQIQALPFDQLRSALDEGQGEVVMAGVAVSPELRENFLFTRPYMLLPARFVRHREVTLSSPDASALFNRPVGVIGGTAHETMLKAYFPNVTPVILPDRAALLDAVRTKAVDAAFADGLQLSFWASGPASEGCCELLDGPYLSQDYLGEGMMLMMRSGDTVLKQALNSALAAVSRDGRLQEIYLKYFPVSLY</sequence>
<evidence type="ECO:0000313" key="4">
    <source>
        <dbReference type="EMBL" id="QLF71310.1"/>
    </source>
</evidence>
<dbReference type="InterPro" id="IPR001638">
    <property type="entry name" value="Solute-binding_3/MltF_N"/>
</dbReference>
<dbReference type="Proteomes" id="UP000308530">
    <property type="component" value="Chromosome"/>
</dbReference>
<keyword evidence="5" id="KW-1185">Reference proteome</keyword>
<dbReference type="Gene3D" id="3.40.190.10">
    <property type="entry name" value="Periplasmic binding protein-like II"/>
    <property type="match status" value="2"/>
</dbReference>
<dbReference type="PANTHER" id="PTHR35936:SF35">
    <property type="entry name" value="L-CYSTINE-BINDING PROTEIN TCYJ"/>
    <property type="match status" value="1"/>
</dbReference>
<reference evidence="4 5" key="1">
    <citation type="submission" date="2020-06" db="EMBL/GenBank/DDBJ databases">
        <title>Genome sequence of Rhizobium sp strain ADMK78.</title>
        <authorList>
            <person name="Rahi P."/>
        </authorList>
    </citation>
    <scope>NUCLEOTIDE SEQUENCE [LARGE SCALE GENOMIC DNA]</scope>
    <source>
        <strain evidence="4 5">ADMK78</strain>
    </source>
</reference>
<gene>
    <name evidence="4" type="ORF">FE840_006875</name>
</gene>
<dbReference type="SMART" id="SM00062">
    <property type="entry name" value="PBPb"/>
    <property type="match status" value="1"/>
</dbReference>
<evidence type="ECO:0000313" key="5">
    <source>
        <dbReference type="Proteomes" id="UP000308530"/>
    </source>
</evidence>
<dbReference type="PANTHER" id="PTHR35936">
    <property type="entry name" value="MEMBRANE-BOUND LYTIC MUREIN TRANSGLYCOSYLASE F"/>
    <property type="match status" value="1"/>
</dbReference>
<dbReference type="SUPFAM" id="SSF53850">
    <property type="entry name" value="Periplasmic binding protein-like II"/>
    <property type="match status" value="1"/>
</dbReference>
<dbReference type="Pfam" id="PF00497">
    <property type="entry name" value="SBP_bac_3"/>
    <property type="match status" value="1"/>
</dbReference>
<dbReference type="EMBL" id="CP058350">
    <property type="protein sequence ID" value="QLF71310.1"/>
    <property type="molecule type" value="Genomic_DNA"/>
</dbReference>